<dbReference type="PROSITE" id="PS50943">
    <property type="entry name" value="HTH_CROC1"/>
    <property type="match status" value="1"/>
</dbReference>
<accession>A0A3M0C8L6</accession>
<comment type="caution">
    <text evidence="2">The sequence shown here is derived from an EMBL/GenBank/DDBJ whole genome shotgun (WGS) entry which is preliminary data.</text>
</comment>
<dbReference type="EMBL" id="REFR01000012">
    <property type="protein sequence ID" value="RMB05037.1"/>
    <property type="molecule type" value="Genomic_DNA"/>
</dbReference>
<dbReference type="RefSeq" id="WP_121939282.1">
    <property type="nucleotide sequence ID" value="NZ_REFR01000012.1"/>
</dbReference>
<protein>
    <submittedName>
        <fullName evidence="2">Helix-turn-helix protein</fullName>
    </submittedName>
</protein>
<dbReference type="CDD" id="cd00093">
    <property type="entry name" value="HTH_XRE"/>
    <property type="match status" value="1"/>
</dbReference>
<evidence type="ECO:0000313" key="3">
    <source>
        <dbReference type="Proteomes" id="UP000271227"/>
    </source>
</evidence>
<dbReference type="InterPro" id="IPR001387">
    <property type="entry name" value="Cro/C1-type_HTH"/>
</dbReference>
<dbReference type="Gene3D" id="1.10.260.40">
    <property type="entry name" value="lambda repressor-like DNA-binding domains"/>
    <property type="match status" value="1"/>
</dbReference>
<name>A0A3M0C8L6_9PROT</name>
<dbReference type="AlphaFoldDB" id="A0A3M0C8L6"/>
<keyword evidence="3" id="KW-1185">Reference proteome</keyword>
<sequence length="80" mass="8977">MNTSLGKIISDIRADKGLRPKQIYLRAGITQSVYHKIENGCRLPHDDELIAIANALGTNADAIVNAWRKHLKKIVERETI</sequence>
<proteinExistence type="predicted"/>
<evidence type="ECO:0000259" key="1">
    <source>
        <dbReference type="PROSITE" id="PS50943"/>
    </source>
</evidence>
<dbReference type="SUPFAM" id="SSF47413">
    <property type="entry name" value="lambda repressor-like DNA-binding domains"/>
    <property type="match status" value="1"/>
</dbReference>
<organism evidence="2 3">
    <name type="scientific">Eilatimonas milleporae</name>
    <dbReference type="NCBI Taxonomy" id="911205"/>
    <lineage>
        <taxon>Bacteria</taxon>
        <taxon>Pseudomonadati</taxon>
        <taxon>Pseudomonadota</taxon>
        <taxon>Alphaproteobacteria</taxon>
        <taxon>Kordiimonadales</taxon>
        <taxon>Kordiimonadaceae</taxon>
        <taxon>Eilatimonas</taxon>
    </lineage>
</organism>
<reference evidence="2 3" key="1">
    <citation type="submission" date="2018-10" db="EMBL/GenBank/DDBJ databases">
        <title>Genomic Encyclopedia of Archaeal and Bacterial Type Strains, Phase II (KMG-II): from individual species to whole genera.</title>
        <authorList>
            <person name="Goeker M."/>
        </authorList>
    </citation>
    <scope>NUCLEOTIDE SEQUENCE [LARGE SCALE GENOMIC DNA]</scope>
    <source>
        <strain evidence="2 3">DSM 25217</strain>
    </source>
</reference>
<dbReference type="Proteomes" id="UP000271227">
    <property type="component" value="Unassembled WGS sequence"/>
</dbReference>
<dbReference type="SMART" id="SM00530">
    <property type="entry name" value="HTH_XRE"/>
    <property type="match status" value="1"/>
</dbReference>
<evidence type="ECO:0000313" key="2">
    <source>
        <dbReference type="EMBL" id="RMB05037.1"/>
    </source>
</evidence>
<dbReference type="InterPro" id="IPR010982">
    <property type="entry name" value="Lambda_DNA-bd_dom_sf"/>
</dbReference>
<dbReference type="GO" id="GO:0003677">
    <property type="term" value="F:DNA binding"/>
    <property type="evidence" value="ECO:0007669"/>
    <property type="project" value="InterPro"/>
</dbReference>
<dbReference type="OrthoDB" id="7275024at2"/>
<dbReference type="InParanoid" id="A0A3M0C8L6"/>
<gene>
    <name evidence="2" type="ORF">BXY39_2616</name>
</gene>
<dbReference type="Pfam" id="PF01381">
    <property type="entry name" value="HTH_3"/>
    <property type="match status" value="1"/>
</dbReference>
<feature type="domain" description="HTH cro/C1-type" evidence="1">
    <location>
        <begin position="9"/>
        <end position="63"/>
    </location>
</feature>